<keyword evidence="2" id="KW-0378">Hydrolase</keyword>
<dbReference type="EMBL" id="JACLHY010000042">
    <property type="protein sequence ID" value="MBC8770569.1"/>
    <property type="molecule type" value="Genomic_DNA"/>
</dbReference>
<evidence type="ECO:0000256" key="2">
    <source>
        <dbReference type="ARBA" id="ARBA00022801"/>
    </source>
</evidence>
<dbReference type="InterPro" id="IPR050738">
    <property type="entry name" value="Sulfatase"/>
</dbReference>
<dbReference type="Gene3D" id="3.30.1120.10">
    <property type="match status" value="1"/>
</dbReference>
<evidence type="ECO:0000313" key="5">
    <source>
        <dbReference type="Proteomes" id="UP000618952"/>
    </source>
</evidence>
<evidence type="ECO:0000256" key="1">
    <source>
        <dbReference type="ARBA" id="ARBA00008779"/>
    </source>
</evidence>
<dbReference type="PROSITE" id="PS51257">
    <property type="entry name" value="PROKAR_LIPOPROTEIN"/>
    <property type="match status" value="1"/>
</dbReference>
<feature type="domain" description="Sulfatase N-terminal" evidence="3">
    <location>
        <begin position="33"/>
        <end position="354"/>
    </location>
</feature>
<dbReference type="RefSeq" id="WP_187588505.1">
    <property type="nucleotide sequence ID" value="NZ_JACLHY010000042.1"/>
</dbReference>
<proteinExistence type="inferred from homology"/>
<dbReference type="PANTHER" id="PTHR42693">
    <property type="entry name" value="ARYLSULFATASE FAMILY MEMBER"/>
    <property type="match status" value="1"/>
</dbReference>
<dbReference type="Gene3D" id="3.40.720.10">
    <property type="entry name" value="Alkaline Phosphatase, subunit A"/>
    <property type="match status" value="1"/>
</dbReference>
<dbReference type="PANTHER" id="PTHR42693:SF53">
    <property type="entry name" value="ENDO-4-O-SULFATASE"/>
    <property type="match status" value="1"/>
</dbReference>
<organism evidence="4 5">
    <name type="scientific">Arenibacter arenosicollis</name>
    <dbReference type="NCBI Taxonomy" id="2762274"/>
    <lineage>
        <taxon>Bacteria</taxon>
        <taxon>Pseudomonadati</taxon>
        <taxon>Bacteroidota</taxon>
        <taxon>Flavobacteriia</taxon>
        <taxon>Flavobacteriales</taxon>
        <taxon>Flavobacteriaceae</taxon>
        <taxon>Arenibacter</taxon>
    </lineage>
</organism>
<keyword evidence="5" id="KW-1185">Reference proteome</keyword>
<comment type="similarity">
    <text evidence="1">Belongs to the sulfatase family.</text>
</comment>
<dbReference type="Pfam" id="PF00884">
    <property type="entry name" value="Sulfatase"/>
    <property type="match status" value="1"/>
</dbReference>
<dbReference type="CDD" id="cd16026">
    <property type="entry name" value="GALNS_like"/>
    <property type="match status" value="1"/>
</dbReference>
<dbReference type="InterPro" id="IPR017850">
    <property type="entry name" value="Alkaline_phosphatase_core_sf"/>
</dbReference>
<dbReference type="SUPFAM" id="SSF53649">
    <property type="entry name" value="Alkaline phosphatase-like"/>
    <property type="match status" value="1"/>
</dbReference>
<evidence type="ECO:0000259" key="3">
    <source>
        <dbReference type="Pfam" id="PF00884"/>
    </source>
</evidence>
<reference evidence="4 5" key="1">
    <citation type="submission" date="2020-08" db="EMBL/GenBank/DDBJ databases">
        <title>Arenibacter gaetbuli sp. nov., isolated from a sand dune.</title>
        <authorList>
            <person name="Park S."/>
            <person name="Yoon J.-H."/>
        </authorList>
    </citation>
    <scope>NUCLEOTIDE SEQUENCE [LARGE SCALE GENOMIC DNA]</scope>
    <source>
        <strain evidence="4 5">BSSL-BM3</strain>
    </source>
</reference>
<dbReference type="Proteomes" id="UP000618952">
    <property type="component" value="Unassembled WGS sequence"/>
</dbReference>
<evidence type="ECO:0000313" key="4">
    <source>
        <dbReference type="EMBL" id="MBC8770569.1"/>
    </source>
</evidence>
<sequence length="490" mass="54217">MNVNIKALFFLTVAVLCSCGDNSKKKDPVSKTPNIVLIFMDDLGFGDIGSYGATGYNTPHLDKMSQEGMRFTNFYAAQAVCSASRAGLLTGCYPNRIGISGALFPNSKKGLNTNEITIAEMLKDKGYATAIFGKWHLGDAQPFLPLQHGFDEFTGLPYSNDMWPVDYEGKAISDTSNWRKKAFPPLPLIEGNEKIREIQTLEDQAELTTIYTEKAVDFIAKNKDNPFFLYVPHSMPHVPIAVSDKFKGKSKIGLYGDLMMELDWSVGQIMKALRDNGLDDNTLVIYTSDNGPWLNFGNHAGSSGGLREGKGTSWEGGQREPCIMRWPGVIPESSICNNIASTIDILPTVSAVVGAKLPNHKIDGVNIMALLRGVENANPRDHLYYYYGRNNLEAVRKDNWKLVFPHKHRSYRNQLPGNDGFPGPTSQAEFDSIALFDLRRDPGEDYDVKELYPEVVSDLKQLAEIARKDLGDDLTASTGENLRPAGSIID</sequence>
<dbReference type="InterPro" id="IPR000917">
    <property type="entry name" value="Sulfatase_N"/>
</dbReference>
<protein>
    <submittedName>
        <fullName evidence="4">Sulfatase</fullName>
    </submittedName>
</protein>
<name>A0ABR7QU08_9FLAO</name>
<comment type="caution">
    <text evidence="4">The sequence shown here is derived from an EMBL/GenBank/DDBJ whole genome shotgun (WGS) entry which is preliminary data.</text>
</comment>
<dbReference type="Pfam" id="PF14707">
    <property type="entry name" value="Sulfatase_C"/>
    <property type="match status" value="1"/>
</dbReference>
<accession>A0ABR7QU08</accession>
<gene>
    <name evidence="4" type="ORF">H4O18_21435</name>
</gene>